<reference evidence="14 15" key="1">
    <citation type="journal article" date="2020" name="Microorganisms">
        <title>Osmotic Adaptation and Compatible Solute Biosynthesis of Phototrophic Bacteria as Revealed from Genome Analyses.</title>
        <authorList>
            <person name="Imhoff J.F."/>
            <person name="Rahn T."/>
            <person name="Kunzel S."/>
            <person name="Keller A."/>
            <person name="Neulinger S.C."/>
        </authorList>
    </citation>
    <scope>NUCLEOTIDE SEQUENCE [LARGE SCALE GENOMIC DNA]</scope>
    <source>
        <strain evidence="14 15">DSM 25653</strain>
    </source>
</reference>
<dbReference type="InterPro" id="IPR006390">
    <property type="entry name" value="DHP_synth_dom"/>
</dbReference>
<evidence type="ECO:0000256" key="7">
    <source>
        <dbReference type="ARBA" id="ARBA00022679"/>
    </source>
</evidence>
<keyword evidence="10 12" id="KW-0289">Folate biosynthesis</keyword>
<evidence type="ECO:0000256" key="6">
    <source>
        <dbReference type="ARBA" id="ARBA00016919"/>
    </source>
</evidence>
<protein>
    <recommendedName>
        <fullName evidence="6 12">Dihydropteroate synthase</fullName>
        <shortName evidence="12">DHPS</shortName>
        <ecNumber evidence="5 12">2.5.1.15</ecNumber>
    </recommendedName>
    <alternativeName>
        <fullName evidence="11 12">Dihydropteroate pyrophosphorylase</fullName>
    </alternativeName>
</protein>
<evidence type="ECO:0000256" key="12">
    <source>
        <dbReference type="RuleBase" id="RU361205"/>
    </source>
</evidence>
<dbReference type="GO" id="GO:0046654">
    <property type="term" value="P:tetrahydrofolate biosynthetic process"/>
    <property type="evidence" value="ECO:0007669"/>
    <property type="project" value="TreeGrafter"/>
</dbReference>
<dbReference type="Proteomes" id="UP001138768">
    <property type="component" value="Unassembled WGS sequence"/>
</dbReference>
<dbReference type="EMBL" id="NRRY01000011">
    <property type="protein sequence ID" value="MBK1618519.1"/>
    <property type="molecule type" value="Genomic_DNA"/>
</dbReference>
<dbReference type="PANTHER" id="PTHR20941:SF1">
    <property type="entry name" value="FOLIC ACID SYNTHESIS PROTEIN FOL1"/>
    <property type="match status" value="1"/>
</dbReference>
<dbReference type="InterPro" id="IPR011005">
    <property type="entry name" value="Dihydropteroate_synth-like_sf"/>
</dbReference>
<evidence type="ECO:0000313" key="14">
    <source>
        <dbReference type="EMBL" id="MBK1618519.1"/>
    </source>
</evidence>
<dbReference type="GO" id="GO:0046656">
    <property type="term" value="P:folic acid biosynthetic process"/>
    <property type="evidence" value="ECO:0007669"/>
    <property type="project" value="UniProtKB-KW"/>
</dbReference>
<comment type="cofactor">
    <cofactor evidence="2 12">
        <name>Mg(2+)</name>
        <dbReference type="ChEBI" id="CHEBI:18420"/>
    </cofactor>
</comment>
<accession>A0A9X0W7S1</accession>
<feature type="domain" description="Pterin-binding" evidence="13">
    <location>
        <begin position="16"/>
        <end position="268"/>
    </location>
</feature>
<dbReference type="PANTHER" id="PTHR20941">
    <property type="entry name" value="FOLATE SYNTHESIS PROTEINS"/>
    <property type="match status" value="1"/>
</dbReference>
<sequence length="283" mass="29826">MTILQCGARSIDLTEPRVMGILNVTPDSFSDGGDFVSVTRALERAEQMVAEGAAIIDVGGESTRPGAEPVSEALEIERVVPVIEALASRLEVPISIDTWKPGVMRAAARVGAGLINDVFALRAPQALAAAAETGLPVCLMHMQGEPRTMQQQPQYAEVVADVIAFLQSRVDACEQVGIPRHRLLVDPGFGFGKTLAHNLTLLARLEQFAGLGLPLLVGLSRKSMLGALTGRKVDARLSAGVAATTLALARGVAIIRTHDVAAAYDAIRVYTAVAAVEHCEMSG</sequence>
<dbReference type="Pfam" id="PF00809">
    <property type="entry name" value="Pterin_bind"/>
    <property type="match status" value="1"/>
</dbReference>
<dbReference type="InterPro" id="IPR000489">
    <property type="entry name" value="Pterin-binding_dom"/>
</dbReference>
<dbReference type="GO" id="GO:0004156">
    <property type="term" value="F:dihydropteroate synthase activity"/>
    <property type="evidence" value="ECO:0007669"/>
    <property type="project" value="UniProtKB-EC"/>
</dbReference>
<evidence type="ECO:0000313" key="15">
    <source>
        <dbReference type="Proteomes" id="UP001138768"/>
    </source>
</evidence>
<dbReference type="Gene3D" id="3.20.20.20">
    <property type="entry name" value="Dihydropteroate synthase-like"/>
    <property type="match status" value="1"/>
</dbReference>
<dbReference type="SUPFAM" id="SSF51717">
    <property type="entry name" value="Dihydropteroate synthetase-like"/>
    <property type="match status" value="1"/>
</dbReference>
<comment type="similarity">
    <text evidence="4 12">Belongs to the DHPS family.</text>
</comment>
<dbReference type="InterPro" id="IPR045031">
    <property type="entry name" value="DHP_synth-like"/>
</dbReference>
<evidence type="ECO:0000256" key="9">
    <source>
        <dbReference type="ARBA" id="ARBA00022842"/>
    </source>
</evidence>
<keyword evidence="7 12" id="KW-0808">Transferase</keyword>
<keyword evidence="15" id="KW-1185">Reference proteome</keyword>
<evidence type="ECO:0000256" key="11">
    <source>
        <dbReference type="ARBA" id="ARBA00030193"/>
    </source>
</evidence>
<dbReference type="PROSITE" id="PS50972">
    <property type="entry name" value="PTERIN_BINDING"/>
    <property type="match status" value="1"/>
</dbReference>
<evidence type="ECO:0000256" key="1">
    <source>
        <dbReference type="ARBA" id="ARBA00000012"/>
    </source>
</evidence>
<organism evidence="14 15">
    <name type="scientific">Lamprobacter modestohalophilus</name>
    <dbReference type="NCBI Taxonomy" id="1064514"/>
    <lineage>
        <taxon>Bacteria</taxon>
        <taxon>Pseudomonadati</taxon>
        <taxon>Pseudomonadota</taxon>
        <taxon>Gammaproteobacteria</taxon>
        <taxon>Chromatiales</taxon>
        <taxon>Chromatiaceae</taxon>
        <taxon>Lamprobacter</taxon>
    </lineage>
</organism>
<evidence type="ECO:0000256" key="10">
    <source>
        <dbReference type="ARBA" id="ARBA00022909"/>
    </source>
</evidence>
<dbReference type="PROSITE" id="PS00792">
    <property type="entry name" value="DHPS_1"/>
    <property type="match status" value="1"/>
</dbReference>
<evidence type="ECO:0000256" key="5">
    <source>
        <dbReference type="ARBA" id="ARBA00012458"/>
    </source>
</evidence>
<dbReference type="FunFam" id="3.20.20.20:FF:000006">
    <property type="entry name" value="Dihydropteroate synthase"/>
    <property type="match status" value="1"/>
</dbReference>
<dbReference type="AlphaFoldDB" id="A0A9X0W7S1"/>
<name>A0A9X0W7S1_9GAMM</name>
<comment type="pathway">
    <text evidence="3 12">Cofactor biosynthesis; tetrahydrofolate biosynthesis; 7,8-dihydrofolate from 2-amino-4-hydroxy-6-hydroxymethyl-7,8-dihydropteridine diphosphate and 4-aminobenzoate: step 1/2.</text>
</comment>
<keyword evidence="9 12" id="KW-0460">Magnesium</keyword>
<dbReference type="GO" id="GO:0046872">
    <property type="term" value="F:metal ion binding"/>
    <property type="evidence" value="ECO:0007669"/>
    <property type="project" value="UniProtKB-KW"/>
</dbReference>
<comment type="caution">
    <text evidence="14">The sequence shown here is derived from an EMBL/GenBank/DDBJ whole genome shotgun (WGS) entry which is preliminary data.</text>
</comment>
<keyword evidence="8 12" id="KW-0479">Metal-binding</keyword>
<proteinExistence type="inferred from homology"/>
<dbReference type="NCBIfam" id="TIGR01496">
    <property type="entry name" value="DHPS"/>
    <property type="match status" value="1"/>
</dbReference>
<dbReference type="PROSITE" id="PS00793">
    <property type="entry name" value="DHPS_2"/>
    <property type="match status" value="1"/>
</dbReference>
<dbReference type="CDD" id="cd00739">
    <property type="entry name" value="DHPS"/>
    <property type="match status" value="1"/>
</dbReference>
<comment type="function">
    <text evidence="12">Catalyzes the condensation of para-aminobenzoate (pABA) with 6-hydroxymethyl-7,8-dihydropterin diphosphate (DHPt-PP) to form 7,8-dihydropteroate (H2Pte), the immediate precursor of folate derivatives.</text>
</comment>
<dbReference type="GO" id="GO:0005829">
    <property type="term" value="C:cytosol"/>
    <property type="evidence" value="ECO:0007669"/>
    <property type="project" value="TreeGrafter"/>
</dbReference>
<evidence type="ECO:0000256" key="8">
    <source>
        <dbReference type="ARBA" id="ARBA00022723"/>
    </source>
</evidence>
<evidence type="ECO:0000256" key="2">
    <source>
        <dbReference type="ARBA" id="ARBA00001946"/>
    </source>
</evidence>
<evidence type="ECO:0000256" key="4">
    <source>
        <dbReference type="ARBA" id="ARBA00009503"/>
    </source>
</evidence>
<comment type="catalytic activity">
    <reaction evidence="1">
        <text>(7,8-dihydropterin-6-yl)methyl diphosphate + 4-aminobenzoate = 7,8-dihydropteroate + diphosphate</text>
        <dbReference type="Rhea" id="RHEA:19949"/>
        <dbReference type="ChEBI" id="CHEBI:17836"/>
        <dbReference type="ChEBI" id="CHEBI:17839"/>
        <dbReference type="ChEBI" id="CHEBI:33019"/>
        <dbReference type="ChEBI" id="CHEBI:72950"/>
        <dbReference type="EC" id="2.5.1.15"/>
    </reaction>
</comment>
<dbReference type="EC" id="2.5.1.15" evidence="5 12"/>
<evidence type="ECO:0000256" key="3">
    <source>
        <dbReference type="ARBA" id="ARBA00004763"/>
    </source>
</evidence>
<gene>
    <name evidence="14" type="primary">folP</name>
    <name evidence="14" type="ORF">CKO42_08720</name>
</gene>
<evidence type="ECO:0000259" key="13">
    <source>
        <dbReference type="PROSITE" id="PS50972"/>
    </source>
</evidence>